<protein>
    <submittedName>
        <fullName evidence="2">Uncharacterized protein</fullName>
    </submittedName>
</protein>
<sequence>MKKLLLLAIGLFCVCLVSQSVFAQCNPRSSMIPFVRVQGNLLCSGLGAPTAVVLQQFNVDGVLCAAENYDWTYPRTVAGTYQLNFWLDNTIDHNLSICVQATCDDGTGGTVNETGGFSTDGTTAGACSDTALFGQSQAAVQIHIVTPVQLSTFSSTAN</sequence>
<dbReference type="Proteomes" id="UP000179266">
    <property type="component" value="Unassembled WGS sequence"/>
</dbReference>
<evidence type="ECO:0000256" key="1">
    <source>
        <dbReference type="SAM" id="SignalP"/>
    </source>
</evidence>
<accession>A0A1F7S6Z8</accession>
<organism evidence="2 3">
    <name type="scientific">Candidatus Schekmanbacteria bacterium RBG_13_48_7</name>
    <dbReference type="NCBI Taxonomy" id="1817878"/>
    <lineage>
        <taxon>Bacteria</taxon>
        <taxon>Candidatus Schekmaniibacteriota</taxon>
    </lineage>
</organism>
<feature type="chain" id="PRO_5009532346" evidence="1">
    <location>
        <begin position="24"/>
        <end position="158"/>
    </location>
</feature>
<proteinExistence type="predicted"/>
<evidence type="ECO:0000313" key="2">
    <source>
        <dbReference type="EMBL" id="OGL49520.1"/>
    </source>
</evidence>
<comment type="caution">
    <text evidence="2">The sequence shown here is derived from an EMBL/GenBank/DDBJ whole genome shotgun (WGS) entry which is preliminary data.</text>
</comment>
<evidence type="ECO:0000313" key="3">
    <source>
        <dbReference type="Proteomes" id="UP000179266"/>
    </source>
</evidence>
<feature type="signal peptide" evidence="1">
    <location>
        <begin position="1"/>
        <end position="23"/>
    </location>
</feature>
<dbReference type="AlphaFoldDB" id="A0A1F7S6Z8"/>
<gene>
    <name evidence="2" type="ORF">A2161_08770</name>
</gene>
<keyword evidence="1" id="KW-0732">Signal</keyword>
<dbReference type="EMBL" id="MGDD01000016">
    <property type="protein sequence ID" value="OGL49520.1"/>
    <property type="molecule type" value="Genomic_DNA"/>
</dbReference>
<reference evidence="2 3" key="1">
    <citation type="journal article" date="2016" name="Nat. Commun.">
        <title>Thousands of microbial genomes shed light on interconnected biogeochemical processes in an aquifer system.</title>
        <authorList>
            <person name="Anantharaman K."/>
            <person name="Brown C.T."/>
            <person name="Hug L.A."/>
            <person name="Sharon I."/>
            <person name="Castelle C.J."/>
            <person name="Probst A.J."/>
            <person name="Thomas B.C."/>
            <person name="Singh A."/>
            <person name="Wilkins M.J."/>
            <person name="Karaoz U."/>
            <person name="Brodie E.L."/>
            <person name="Williams K.H."/>
            <person name="Hubbard S.S."/>
            <person name="Banfield J.F."/>
        </authorList>
    </citation>
    <scope>NUCLEOTIDE SEQUENCE [LARGE SCALE GENOMIC DNA]</scope>
</reference>
<name>A0A1F7S6Z8_9BACT</name>